<gene>
    <name evidence="1" type="ordered locus">bpr_II333</name>
</gene>
<dbReference type="RefSeq" id="WP_013282919.1">
    <property type="nucleotide sequence ID" value="NC_014389.1"/>
</dbReference>
<dbReference type="Proteomes" id="UP000001299">
    <property type="component" value="Plasmid pCY360"/>
</dbReference>
<dbReference type="AlphaFoldDB" id="E0S4D8"/>
<dbReference type="HOGENOM" id="CLU_2354477_0_0_9"/>
<sequence length="98" mass="10953">MDGGIVMEHNPLMSFNDGLEITYSDLKHNNGEDYIILYFEKPNGKESGFNSAKLKYPGNTFSEVNGFNESEMEELMKHAAKTAPLALEFSKEDSVAEV</sequence>
<evidence type="ECO:0000313" key="1">
    <source>
        <dbReference type="EMBL" id="ADL36270.1"/>
    </source>
</evidence>
<proteinExistence type="predicted"/>
<keyword evidence="1" id="KW-0614">Plasmid</keyword>
<protein>
    <submittedName>
        <fullName evidence="1">Uncharacterized protein</fullName>
    </submittedName>
</protein>
<dbReference type="EMBL" id="CP001812">
    <property type="protein sequence ID" value="ADL36270.1"/>
    <property type="molecule type" value="Genomic_DNA"/>
</dbReference>
<dbReference type="KEGG" id="bpb:bpr_II333"/>
<name>E0S4D8_BUTPB</name>
<evidence type="ECO:0000313" key="2">
    <source>
        <dbReference type="Proteomes" id="UP000001299"/>
    </source>
</evidence>
<keyword evidence="2" id="KW-1185">Reference proteome</keyword>
<organism evidence="1 2">
    <name type="scientific">Butyrivibrio proteoclasticus (strain ATCC 51982 / DSM 14932 / B316)</name>
    <name type="common">Clostridium proteoclasticum</name>
    <dbReference type="NCBI Taxonomy" id="515622"/>
    <lineage>
        <taxon>Bacteria</taxon>
        <taxon>Bacillati</taxon>
        <taxon>Bacillota</taxon>
        <taxon>Clostridia</taxon>
        <taxon>Lachnospirales</taxon>
        <taxon>Lachnospiraceae</taxon>
        <taxon>Butyrivibrio</taxon>
    </lineage>
</organism>
<accession>E0S4D8</accession>
<reference evidence="1 2" key="1">
    <citation type="journal article" date="2010" name="PLoS ONE">
        <title>The glycobiome of the rumen bacterium Butyrivibrio proteoclasticus B316(T) highlights adaptation to a polysaccharide-rich environment.</title>
        <authorList>
            <person name="Kelly W.J."/>
            <person name="Leahy S.C."/>
            <person name="Altermann E."/>
            <person name="Yeoman C.J."/>
            <person name="Dunne J.C."/>
            <person name="Kong Z."/>
            <person name="Pacheco D.M."/>
            <person name="Li D."/>
            <person name="Noel S.J."/>
            <person name="Moon C.D."/>
            <person name="Cookson A.L."/>
            <person name="Attwood G.T."/>
        </authorList>
    </citation>
    <scope>NUCLEOTIDE SEQUENCE [LARGE SCALE GENOMIC DNA]</scope>
    <source>
        <strain evidence="2">ATCC 51982 / DSM 14932 / B316</strain>
        <plasmid evidence="2">Plasmid pCY360</plasmid>
    </source>
</reference>
<geneLocation type="plasmid" evidence="1 2">
    <name>pCY360</name>
</geneLocation>